<dbReference type="EMBL" id="BMPN01000001">
    <property type="protein sequence ID" value="GGJ45160.1"/>
    <property type="molecule type" value="Genomic_DNA"/>
</dbReference>
<accession>A0ABQ2D3Z1</accession>
<keyword evidence="1" id="KW-0812">Transmembrane</keyword>
<name>A0ABQ2D3Z1_9BACI</name>
<comment type="caution">
    <text evidence="2">The sequence shown here is derived from an EMBL/GenBank/DDBJ whole genome shotgun (WGS) entry which is preliminary data.</text>
</comment>
<evidence type="ECO:0000313" key="3">
    <source>
        <dbReference type="Proteomes" id="UP000634435"/>
    </source>
</evidence>
<reference evidence="3" key="1">
    <citation type="journal article" date="2019" name="Int. J. Syst. Evol. Microbiol.">
        <title>The Global Catalogue of Microorganisms (GCM) 10K type strain sequencing project: providing services to taxonomists for standard genome sequencing and annotation.</title>
        <authorList>
            <consortium name="The Broad Institute Genomics Platform"/>
            <consortium name="The Broad Institute Genome Sequencing Center for Infectious Disease"/>
            <person name="Wu L."/>
            <person name="Ma J."/>
        </authorList>
    </citation>
    <scope>NUCLEOTIDE SEQUENCE [LARGE SCALE GENOMIC DNA]</scope>
    <source>
        <strain evidence="3">JCM 30071</strain>
    </source>
</reference>
<keyword evidence="1" id="KW-0472">Membrane</keyword>
<dbReference type="Proteomes" id="UP000634435">
    <property type="component" value="Unassembled WGS sequence"/>
</dbReference>
<gene>
    <name evidence="2" type="ORF">GCM10007111_03950</name>
</gene>
<sequence length="55" mass="6218">MKLKRFLLAFVAGYFLCMLIVYLVFDFISLGFALGSVLSIVLFAIIITALKKRTK</sequence>
<proteinExistence type="predicted"/>
<keyword evidence="1" id="KW-1133">Transmembrane helix</keyword>
<dbReference type="RefSeq" id="WP_188941934.1">
    <property type="nucleotide sequence ID" value="NZ_BMPN01000001.1"/>
</dbReference>
<evidence type="ECO:0000313" key="2">
    <source>
        <dbReference type="EMBL" id="GGJ45160.1"/>
    </source>
</evidence>
<protein>
    <recommendedName>
        <fullName evidence="4">DUF5325 family protein</fullName>
    </recommendedName>
</protein>
<evidence type="ECO:0000256" key="1">
    <source>
        <dbReference type="SAM" id="Phobius"/>
    </source>
</evidence>
<organism evidence="2 3">
    <name type="scientific">Virgibacillus kapii</name>
    <dbReference type="NCBI Taxonomy" id="1638645"/>
    <lineage>
        <taxon>Bacteria</taxon>
        <taxon>Bacillati</taxon>
        <taxon>Bacillota</taxon>
        <taxon>Bacilli</taxon>
        <taxon>Bacillales</taxon>
        <taxon>Bacillaceae</taxon>
        <taxon>Virgibacillus</taxon>
    </lineage>
</organism>
<feature type="transmembrane region" description="Helical" evidence="1">
    <location>
        <begin position="31"/>
        <end position="50"/>
    </location>
</feature>
<keyword evidence="3" id="KW-1185">Reference proteome</keyword>
<evidence type="ECO:0008006" key="4">
    <source>
        <dbReference type="Google" id="ProtNLM"/>
    </source>
</evidence>
<feature type="transmembrane region" description="Helical" evidence="1">
    <location>
        <begin position="7"/>
        <end position="25"/>
    </location>
</feature>